<keyword evidence="2" id="KW-0732">Signal</keyword>
<reference evidence="3 4" key="1">
    <citation type="submission" date="2019-10" db="EMBL/GenBank/DDBJ databases">
        <title>Rubrobacter sp nov SCSIO 52915 isolated from a deep-sea sediment in the South China Sea.</title>
        <authorList>
            <person name="Chen R.W."/>
        </authorList>
    </citation>
    <scope>NUCLEOTIDE SEQUENCE [LARGE SCALE GENOMIC DNA]</scope>
    <source>
        <strain evidence="3 4">SCSIO 52915</strain>
    </source>
</reference>
<evidence type="ECO:0000256" key="1">
    <source>
        <dbReference type="SAM" id="MobiDB-lite"/>
    </source>
</evidence>
<protein>
    <recommendedName>
        <fullName evidence="5">Secreted protein</fullName>
    </recommendedName>
</protein>
<dbReference type="AlphaFoldDB" id="A0A6G8Q1U9"/>
<feature type="compositionally biased region" description="Low complexity" evidence="1">
    <location>
        <begin position="44"/>
        <end position="65"/>
    </location>
</feature>
<dbReference type="KEGG" id="rmar:GBA65_20270"/>
<name>A0A6G8Q1U9_9ACTN</name>
<evidence type="ECO:0000313" key="4">
    <source>
        <dbReference type="Proteomes" id="UP000502706"/>
    </source>
</evidence>
<feature type="region of interest" description="Disordered" evidence="1">
    <location>
        <begin position="30"/>
        <end position="78"/>
    </location>
</feature>
<organism evidence="3 4">
    <name type="scientific">Rubrobacter marinus</name>
    <dbReference type="NCBI Taxonomy" id="2653852"/>
    <lineage>
        <taxon>Bacteria</taxon>
        <taxon>Bacillati</taxon>
        <taxon>Actinomycetota</taxon>
        <taxon>Rubrobacteria</taxon>
        <taxon>Rubrobacterales</taxon>
        <taxon>Rubrobacteraceae</taxon>
        <taxon>Rubrobacter</taxon>
    </lineage>
</organism>
<evidence type="ECO:0000313" key="3">
    <source>
        <dbReference type="EMBL" id="QIN80464.1"/>
    </source>
</evidence>
<dbReference type="RefSeq" id="WP_166398132.1">
    <property type="nucleotide sequence ID" value="NZ_CP045121.1"/>
</dbReference>
<feature type="compositionally biased region" description="Acidic residues" evidence="1">
    <location>
        <begin position="186"/>
        <end position="201"/>
    </location>
</feature>
<keyword evidence="4" id="KW-1185">Reference proteome</keyword>
<evidence type="ECO:0000256" key="2">
    <source>
        <dbReference type="SAM" id="SignalP"/>
    </source>
</evidence>
<feature type="signal peptide" evidence="2">
    <location>
        <begin position="1"/>
        <end position="21"/>
    </location>
</feature>
<dbReference type="Proteomes" id="UP000502706">
    <property type="component" value="Chromosome"/>
</dbReference>
<dbReference type="EMBL" id="CP045121">
    <property type="protein sequence ID" value="QIN80464.1"/>
    <property type="molecule type" value="Genomic_DNA"/>
</dbReference>
<evidence type="ECO:0008006" key="5">
    <source>
        <dbReference type="Google" id="ProtNLM"/>
    </source>
</evidence>
<accession>A0A6G8Q1U9</accession>
<feature type="region of interest" description="Disordered" evidence="1">
    <location>
        <begin position="161"/>
        <end position="201"/>
    </location>
</feature>
<feature type="chain" id="PRO_5026033388" description="Secreted protein" evidence="2">
    <location>
        <begin position="22"/>
        <end position="201"/>
    </location>
</feature>
<gene>
    <name evidence="3" type="ORF">GBA65_20270</name>
</gene>
<sequence>MKNAALIVAVFALPLILAAFAVGWALSGSGPGRPGATAPPPQAPVASTTPAEEPVPSAVPEADVPGSDPDGLPRYPGSTRVAYRHEKLDGLARTSAEYASDADPDEIRAFYRGVFHSRGWTVADLDFSPEEWYFFVVRDEREALVQIQALRSPVVVEIELTGPDGEAAPPQPARPAPATQQHVVDDDGDDPEGADDYYEDD</sequence>
<proteinExistence type="predicted"/>